<evidence type="ECO:0008006" key="4">
    <source>
        <dbReference type="Google" id="ProtNLM"/>
    </source>
</evidence>
<dbReference type="EMBL" id="JALJOQ010000237">
    <property type="protein sequence ID" value="KAK9787989.1"/>
    <property type="molecule type" value="Genomic_DNA"/>
</dbReference>
<reference evidence="2 3" key="1">
    <citation type="journal article" date="2024" name="Nat. Commun.">
        <title>Phylogenomics reveals the evolutionary origins of lichenization in chlorophyte algae.</title>
        <authorList>
            <person name="Puginier C."/>
            <person name="Libourel C."/>
            <person name="Otte J."/>
            <person name="Skaloud P."/>
            <person name="Haon M."/>
            <person name="Grisel S."/>
            <person name="Petersen M."/>
            <person name="Berrin J.G."/>
            <person name="Delaux P.M."/>
            <person name="Dal Grande F."/>
            <person name="Keller J."/>
        </authorList>
    </citation>
    <scope>NUCLEOTIDE SEQUENCE [LARGE SCALE GENOMIC DNA]</scope>
    <source>
        <strain evidence="2 3">SAG 2036</strain>
    </source>
</reference>
<keyword evidence="3" id="KW-1185">Reference proteome</keyword>
<dbReference type="Proteomes" id="UP001465755">
    <property type="component" value="Unassembled WGS sequence"/>
</dbReference>
<dbReference type="AlphaFoldDB" id="A0AAW1NNK8"/>
<name>A0AAW1NNK8_9CHLO</name>
<feature type="compositionally biased region" description="Low complexity" evidence="1">
    <location>
        <begin position="152"/>
        <end position="167"/>
    </location>
</feature>
<sequence>MAVGGALVAGLILAMVVYFACSRTRPRPRSPVGHVQVVQQGGPLVPLRGVQDPFSERLSQIAAVPAEAAEHARAIHNATLAAQRAQAGPAGVQPTVPVYTIDVYPQVDNQAAGDEVVPLSHEGPVQLDHSHVPACVLGSHESGQPTPHTNMSPAAAASPSTSGSEASPSKRRIRLLKLGEWLQKRHYKDEGPSW</sequence>
<proteinExistence type="predicted"/>
<feature type="region of interest" description="Disordered" evidence="1">
    <location>
        <begin position="136"/>
        <end position="171"/>
    </location>
</feature>
<protein>
    <recommendedName>
        <fullName evidence="4">Secreted protein</fullName>
    </recommendedName>
</protein>
<evidence type="ECO:0000313" key="3">
    <source>
        <dbReference type="Proteomes" id="UP001465755"/>
    </source>
</evidence>
<comment type="caution">
    <text evidence="2">The sequence shown here is derived from an EMBL/GenBank/DDBJ whole genome shotgun (WGS) entry which is preliminary data.</text>
</comment>
<evidence type="ECO:0000313" key="2">
    <source>
        <dbReference type="EMBL" id="KAK9787989.1"/>
    </source>
</evidence>
<accession>A0AAW1NNK8</accession>
<gene>
    <name evidence="2" type="ORF">WJX73_004144</name>
</gene>
<feature type="compositionally biased region" description="Polar residues" evidence="1">
    <location>
        <begin position="141"/>
        <end position="151"/>
    </location>
</feature>
<organism evidence="2 3">
    <name type="scientific">Symbiochloris irregularis</name>
    <dbReference type="NCBI Taxonomy" id="706552"/>
    <lineage>
        <taxon>Eukaryota</taxon>
        <taxon>Viridiplantae</taxon>
        <taxon>Chlorophyta</taxon>
        <taxon>core chlorophytes</taxon>
        <taxon>Trebouxiophyceae</taxon>
        <taxon>Trebouxiales</taxon>
        <taxon>Trebouxiaceae</taxon>
        <taxon>Symbiochloris</taxon>
    </lineage>
</organism>
<evidence type="ECO:0000256" key="1">
    <source>
        <dbReference type="SAM" id="MobiDB-lite"/>
    </source>
</evidence>